<evidence type="ECO:0008006" key="3">
    <source>
        <dbReference type="Google" id="ProtNLM"/>
    </source>
</evidence>
<comment type="caution">
    <text evidence="1">The sequence shown here is derived from an EMBL/GenBank/DDBJ whole genome shotgun (WGS) entry which is preliminary data.</text>
</comment>
<sequence length="244" mass="26782">MNYFVYNGVSSLDMGLRIESKNVFSAPEYDVTFQSIPGRNGDLILPNGRYPNVQVTYSVFLPAKSIAELAEKITKVKEAWLYGEQNAYHTLSDSYDTLYTRKAVYSGSLDIEDQLNRIGVFTVSFSCQPFRYSVAGTEPITLTQSGSTVTNPESFESLPILTLTGEGTVTLTIQGGGQNKSWVFTGLDGSIVCDSEQMNFYSGTTPMNDKVSGDGFPRLQPGVNTISWVGTVTSLVVQPRWVTL</sequence>
<dbReference type="RefSeq" id="WP_117142077.1">
    <property type="nucleotide sequence ID" value="NZ_CAKXKJ010000002.1"/>
</dbReference>
<dbReference type="EMBL" id="QQRQ01000007">
    <property type="protein sequence ID" value="RFT06693.1"/>
    <property type="molecule type" value="Genomic_DNA"/>
</dbReference>
<evidence type="ECO:0000313" key="2">
    <source>
        <dbReference type="Proteomes" id="UP000260649"/>
    </source>
</evidence>
<dbReference type="Proteomes" id="UP000260649">
    <property type="component" value="Unassembled WGS sequence"/>
</dbReference>
<dbReference type="OrthoDB" id="2734969at2"/>
<accession>A0A3E2B3S9</accession>
<reference evidence="1 2" key="1">
    <citation type="submission" date="2018-07" db="EMBL/GenBank/DDBJ databases">
        <title>GABA Modulating Bacteria of the Human Gut Microbiota.</title>
        <authorList>
            <person name="Strandwitz P."/>
            <person name="Kim K.H."/>
            <person name="Terekhova D."/>
            <person name="Liu J.K."/>
            <person name="Sharma A."/>
            <person name="Levering J."/>
            <person name="Mcdonald D."/>
            <person name="Dietrich D."/>
            <person name="Ramadhar T.R."/>
            <person name="Lekbua A."/>
            <person name="Mroue N."/>
            <person name="Liston C."/>
            <person name="Stewart E.J."/>
            <person name="Dubin M.J."/>
            <person name="Zengler K."/>
            <person name="Knight R."/>
            <person name="Gilbert J.A."/>
            <person name="Clardy J."/>
            <person name="Lewis K."/>
        </authorList>
    </citation>
    <scope>NUCLEOTIDE SEQUENCE [LARGE SCALE GENOMIC DNA]</scope>
    <source>
        <strain evidence="1 2">KLE1738</strain>
    </source>
</reference>
<protein>
    <recommendedName>
        <fullName evidence="3">Phage tail protein</fullName>
    </recommendedName>
</protein>
<evidence type="ECO:0000313" key="1">
    <source>
        <dbReference type="EMBL" id="RFT06693.1"/>
    </source>
</evidence>
<name>A0A3E2B3S9_9FIRM</name>
<dbReference type="AlphaFoldDB" id="A0A3E2B3S9"/>
<gene>
    <name evidence="1" type="ORF">DV520_05650</name>
</gene>
<proteinExistence type="predicted"/>
<keyword evidence="2" id="KW-1185">Reference proteome</keyword>
<dbReference type="GeneID" id="97995217"/>
<organism evidence="1 2">
    <name type="scientific">Evtepia gabavorous</name>
    <dbReference type="NCBI Taxonomy" id="2211183"/>
    <lineage>
        <taxon>Bacteria</taxon>
        <taxon>Bacillati</taxon>
        <taxon>Bacillota</taxon>
        <taxon>Clostridia</taxon>
        <taxon>Eubacteriales</taxon>
        <taxon>Evtepia</taxon>
    </lineage>
</organism>
<dbReference type="Gene3D" id="2.40.30.200">
    <property type="match status" value="1"/>
</dbReference>